<dbReference type="AlphaFoldDB" id="A0A200QMD1"/>
<comment type="caution">
    <text evidence="7">The sequence shown here is derived from an EMBL/GenBank/DDBJ whole genome shotgun (WGS) entry which is preliminary data.</text>
</comment>
<dbReference type="Gene3D" id="3.40.630.30">
    <property type="match status" value="1"/>
</dbReference>
<name>A0A200QMD1_MACCD</name>
<comment type="subcellular location">
    <subcellularLocation>
        <location evidence="2">Cytoplasm</location>
    </subcellularLocation>
    <subcellularLocation>
        <location evidence="1">Nucleus</location>
    </subcellularLocation>
</comment>
<keyword evidence="4" id="KW-0808">Transferase</keyword>
<dbReference type="Proteomes" id="UP000195402">
    <property type="component" value="Unassembled WGS sequence"/>
</dbReference>
<keyword evidence="3" id="KW-0963">Cytoplasm</keyword>
<dbReference type="OrthoDB" id="424551at2759"/>
<dbReference type="OMA" id="RICEEGC"/>
<dbReference type="PANTHER" id="PTHR20531">
    <property type="entry name" value="N-ALPHA-ACETYLTRANSFERASE 40"/>
    <property type="match status" value="1"/>
</dbReference>
<dbReference type="EMBL" id="MVGT01001605">
    <property type="protein sequence ID" value="OVA11599.1"/>
    <property type="molecule type" value="Genomic_DNA"/>
</dbReference>
<dbReference type="InterPro" id="IPR039949">
    <property type="entry name" value="NAA40"/>
</dbReference>
<evidence type="ECO:0000256" key="4">
    <source>
        <dbReference type="ARBA" id="ARBA00022679"/>
    </source>
</evidence>
<dbReference type="GO" id="GO:0005634">
    <property type="term" value="C:nucleus"/>
    <property type="evidence" value="ECO:0007669"/>
    <property type="project" value="UniProtKB-SubCell"/>
</dbReference>
<dbReference type="GO" id="GO:1990189">
    <property type="term" value="F:protein N-terminal-serine acetyltransferase activity"/>
    <property type="evidence" value="ECO:0007669"/>
    <property type="project" value="TreeGrafter"/>
</dbReference>
<dbReference type="GO" id="GO:0010485">
    <property type="term" value="F:histone H4 acetyltransferase activity"/>
    <property type="evidence" value="ECO:0007669"/>
    <property type="project" value="InterPro"/>
</dbReference>
<evidence type="ECO:0000256" key="6">
    <source>
        <dbReference type="ARBA" id="ARBA00023315"/>
    </source>
</evidence>
<keyword evidence="5" id="KW-0539">Nucleus</keyword>
<evidence type="ECO:0000256" key="5">
    <source>
        <dbReference type="ARBA" id="ARBA00023242"/>
    </source>
</evidence>
<dbReference type="STRING" id="56857.A0A200QMD1"/>
<dbReference type="GO" id="GO:0043998">
    <property type="term" value="F:histone H2A acetyltransferase activity"/>
    <property type="evidence" value="ECO:0007669"/>
    <property type="project" value="InterPro"/>
</dbReference>
<keyword evidence="8" id="KW-1185">Reference proteome</keyword>
<dbReference type="PANTHER" id="PTHR20531:SF1">
    <property type="entry name" value="N-ALPHA-ACETYLTRANSFERASE 40"/>
    <property type="match status" value="1"/>
</dbReference>
<sequence>MEGLYGSEWPTEEKVKRGEMVAPEARYIFVRETGNASVDEISPKAEEELNCTRWMGDGDPVVGFVQYRFIVEEEILVAYVYELQLEHHVQEKGLEKF</sequence>
<dbReference type="GO" id="GO:0005737">
    <property type="term" value="C:cytoplasm"/>
    <property type="evidence" value="ECO:0007669"/>
    <property type="project" value="UniProtKB-SubCell"/>
</dbReference>
<accession>A0A200QMD1</accession>
<protein>
    <submittedName>
        <fullName evidence="7">Uncharacterized protein</fullName>
    </submittedName>
</protein>
<dbReference type="InParanoid" id="A0A200QMD1"/>
<organism evidence="7 8">
    <name type="scientific">Macleaya cordata</name>
    <name type="common">Five-seeded plume-poppy</name>
    <name type="synonym">Bocconia cordata</name>
    <dbReference type="NCBI Taxonomy" id="56857"/>
    <lineage>
        <taxon>Eukaryota</taxon>
        <taxon>Viridiplantae</taxon>
        <taxon>Streptophyta</taxon>
        <taxon>Embryophyta</taxon>
        <taxon>Tracheophyta</taxon>
        <taxon>Spermatophyta</taxon>
        <taxon>Magnoliopsida</taxon>
        <taxon>Ranunculales</taxon>
        <taxon>Papaveraceae</taxon>
        <taxon>Papaveroideae</taxon>
        <taxon>Macleaya</taxon>
    </lineage>
</organism>
<evidence type="ECO:0000313" key="7">
    <source>
        <dbReference type="EMBL" id="OVA11599.1"/>
    </source>
</evidence>
<evidence type="ECO:0000256" key="1">
    <source>
        <dbReference type="ARBA" id="ARBA00004123"/>
    </source>
</evidence>
<gene>
    <name evidence="7" type="ORF">BVC80_961g6</name>
</gene>
<evidence type="ECO:0000313" key="8">
    <source>
        <dbReference type="Proteomes" id="UP000195402"/>
    </source>
</evidence>
<keyword evidence="6" id="KW-0012">Acyltransferase</keyword>
<evidence type="ECO:0000256" key="2">
    <source>
        <dbReference type="ARBA" id="ARBA00004496"/>
    </source>
</evidence>
<evidence type="ECO:0000256" key="3">
    <source>
        <dbReference type="ARBA" id="ARBA00022490"/>
    </source>
</evidence>
<reference evidence="7 8" key="1">
    <citation type="journal article" date="2017" name="Mol. Plant">
        <title>The Genome of Medicinal Plant Macleaya cordata Provides New Insights into Benzylisoquinoline Alkaloids Metabolism.</title>
        <authorList>
            <person name="Liu X."/>
            <person name="Liu Y."/>
            <person name="Huang P."/>
            <person name="Ma Y."/>
            <person name="Qing Z."/>
            <person name="Tang Q."/>
            <person name="Cao H."/>
            <person name="Cheng P."/>
            <person name="Zheng Y."/>
            <person name="Yuan Z."/>
            <person name="Zhou Y."/>
            <person name="Liu J."/>
            <person name="Tang Z."/>
            <person name="Zhuo Y."/>
            <person name="Zhang Y."/>
            <person name="Yu L."/>
            <person name="Huang J."/>
            <person name="Yang P."/>
            <person name="Peng Q."/>
            <person name="Zhang J."/>
            <person name="Jiang W."/>
            <person name="Zhang Z."/>
            <person name="Lin K."/>
            <person name="Ro D.K."/>
            <person name="Chen X."/>
            <person name="Xiong X."/>
            <person name="Shang Y."/>
            <person name="Huang S."/>
            <person name="Zeng J."/>
        </authorList>
    </citation>
    <scope>NUCLEOTIDE SEQUENCE [LARGE SCALE GENOMIC DNA]</scope>
    <source>
        <strain evidence="8">cv. BLH2017</strain>
        <tissue evidence="7">Root</tissue>
    </source>
</reference>
<proteinExistence type="predicted"/>